<evidence type="ECO:0000313" key="3">
    <source>
        <dbReference type="Proteomes" id="UP000451471"/>
    </source>
</evidence>
<proteinExistence type="predicted"/>
<dbReference type="PANTHER" id="PTHR48079:SF6">
    <property type="entry name" value="NAD(P)-BINDING DOMAIN-CONTAINING PROTEIN-RELATED"/>
    <property type="match status" value="1"/>
</dbReference>
<dbReference type="OrthoDB" id="358920at2157"/>
<comment type="caution">
    <text evidence="2">The sequence shown here is derived from an EMBL/GenBank/DDBJ whole genome shotgun (WGS) entry which is preliminary data.</text>
</comment>
<accession>A0A6B0GVH0</accession>
<dbReference type="InterPro" id="IPR051783">
    <property type="entry name" value="NAD(P)-dependent_oxidoreduct"/>
</dbReference>
<dbReference type="SUPFAM" id="SSF51735">
    <property type="entry name" value="NAD(P)-binding Rossmann-fold domains"/>
    <property type="match status" value="1"/>
</dbReference>
<dbReference type="InterPro" id="IPR001509">
    <property type="entry name" value="Epimerase_deHydtase"/>
</dbReference>
<dbReference type="EMBL" id="WSZK01000030">
    <property type="protein sequence ID" value="MWG36125.1"/>
    <property type="molecule type" value="Genomic_DNA"/>
</dbReference>
<dbReference type="AlphaFoldDB" id="A0A6B0GVH0"/>
<evidence type="ECO:0000313" key="2">
    <source>
        <dbReference type="EMBL" id="MWG36125.1"/>
    </source>
</evidence>
<organism evidence="2 3">
    <name type="scientific">Halomarina oriensis</name>
    <dbReference type="NCBI Taxonomy" id="671145"/>
    <lineage>
        <taxon>Archaea</taxon>
        <taxon>Methanobacteriati</taxon>
        <taxon>Methanobacteriota</taxon>
        <taxon>Stenosarchaea group</taxon>
        <taxon>Halobacteria</taxon>
        <taxon>Halobacteriales</taxon>
        <taxon>Natronomonadaceae</taxon>
        <taxon>Halomarina</taxon>
    </lineage>
</organism>
<protein>
    <submittedName>
        <fullName evidence="2">NAD-dependent epimerase/dehydratase family protein</fullName>
    </submittedName>
</protein>
<dbReference type="PANTHER" id="PTHR48079">
    <property type="entry name" value="PROTEIN YEEZ"/>
    <property type="match status" value="1"/>
</dbReference>
<name>A0A6B0GVH0_9EURY</name>
<dbReference type="Proteomes" id="UP000451471">
    <property type="component" value="Unassembled WGS sequence"/>
</dbReference>
<dbReference type="RefSeq" id="WP_158205781.1">
    <property type="nucleotide sequence ID" value="NZ_WSZK01000030.1"/>
</dbReference>
<dbReference type="Gene3D" id="3.40.50.720">
    <property type="entry name" value="NAD(P)-binding Rossmann-like Domain"/>
    <property type="match status" value="1"/>
</dbReference>
<sequence>MGHKRALVTGACGFVGSHLVERLDERCESWDVVATDLERAQRRSYYADGTLEESTARPQHRYYGDFLEESGARFVPADLTDRSSLEPLFEESYDVVFHTASLFDYFAERETLDAVNVEGGRNVGALAAANDVGQFVHWSTLGVCGGTDVTRDTPATEDVPYDPHNRYGRSKRRQEEALFELRAQTDLPLTVLRPAPIYGPRHQYGIYHLLLLYRKVGTGLVFPIYPRERQFRFPCVHVEDLVRAAVFVHEHRERTVGETYHVTSDPIRQDELVEFVAESLGLPRRRVPLPWPVYRTVAGWLVGLASSLERRAREQGRTPKFPASMARYLTNDFWFTNRKLREEGFEFVYEDPRHGLWDYITWCKERGLL</sequence>
<keyword evidence="3" id="KW-1185">Reference proteome</keyword>
<dbReference type="Pfam" id="PF01370">
    <property type="entry name" value="Epimerase"/>
    <property type="match status" value="1"/>
</dbReference>
<evidence type="ECO:0000259" key="1">
    <source>
        <dbReference type="Pfam" id="PF01370"/>
    </source>
</evidence>
<reference evidence="2 3" key="1">
    <citation type="submission" date="2019-12" db="EMBL/GenBank/DDBJ databases">
        <title>Halocatena pleomorpha gen. nov. sp. nov., an extremely halophilic archaeon of family Halobacteriaceae isolated from saltpan soil.</title>
        <authorList>
            <person name="Pal Y."/>
            <person name="Verma A."/>
            <person name="Krishnamurthi S."/>
            <person name="Kumar P."/>
        </authorList>
    </citation>
    <scope>NUCLEOTIDE SEQUENCE [LARGE SCALE GENOMIC DNA]</scope>
    <source>
        <strain evidence="2 3">JCM 16495</strain>
    </source>
</reference>
<dbReference type="GO" id="GO:0005737">
    <property type="term" value="C:cytoplasm"/>
    <property type="evidence" value="ECO:0007669"/>
    <property type="project" value="TreeGrafter"/>
</dbReference>
<gene>
    <name evidence="2" type="ORF">GQS65_16800</name>
</gene>
<dbReference type="InterPro" id="IPR036291">
    <property type="entry name" value="NAD(P)-bd_dom_sf"/>
</dbReference>
<feature type="domain" description="NAD-dependent epimerase/dehydratase" evidence="1">
    <location>
        <begin position="6"/>
        <end position="262"/>
    </location>
</feature>
<dbReference type="GO" id="GO:0004029">
    <property type="term" value="F:aldehyde dehydrogenase (NAD+) activity"/>
    <property type="evidence" value="ECO:0007669"/>
    <property type="project" value="TreeGrafter"/>
</dbReference>